<dbReference type="InterPro" id="IPR011011">
    <property type="entry name" value="Znf_FYVE_PHD"/>
</dbReference>
<feature type="compositionally biased region" description="Polar residues" evidence="17">
    <location>
        <begin position="530"/>
        <end position="554"/>
    </location>
</feature>
<keyword evidence="11" id="KW-0805">Transcription regulation</keyword>
<dbReference type="Gene3D" id="3.30.60.60">
    <property type="entry name" value="N-acetyl transferase-like"/>
    <property type="match status" value="1"/>
</dbReference>
<dbReference type="SUPFAM" id="SSF57903">
    <property type="entry name" value="FYVE/PHD zinc finger"/>
    <property type="match status" value="1"/>
</dbReference>
<evidence type="ECO:0000313" key="20">
    <source>
        <dbReference type="EMBL" id="PWN23225.1"/>
    </source>
</evidence>
<dbReference type="STRING" id="1684307.A0A316UJ49"/>
<dbReference type="Pfam" id="PF01853">
    <property type="entry name" value="MOZ_SAS"/>
    <property type="match status" value="1"/>
</dbReference>
<feature type="compositionally biased region" description="Low complexity" evidence="17">
    <location>
        <begin position="27"/>
        <end position="39"/>
    </location>
</feature>
<evidence type="ECO:0000256" key="4">
    <source>
        <dbReference type="ARBA" id="ARBA00022679"/>
    </source>
</evidence>
<evidence type="ECO:0000313" key="21">
    <source>
        <dbReference type="Proteomes" id="UP000245942"/>
    </source>
</evidence>
<dbReference type="OrthoDB" id="787137at2759"/>
<dbReference type="Proteomes" id="UP000245942">
    <property type="component" value="Unassembled WGS sequence"/>
</dbReference>
<evidence type="ECO:0000256" key="11">
    <source>
        <dbReference type="ARBA" id="ARBA00023015"/>
    </source>
</evidence>
<keyword evidence="12" id="KW-0804">Transcription</keyword>
<evidence type="ECO:0000256" key="10">
    <source>
        <dbReference type="ARBA" id="ARBA00022990"/>
    </source>
</evidence>
<feature type="region of interest" description="Disordered" evidence="17">
    <location>
        <begin position="1130"/>
        <end position="1176"/>
    </location>
</feature>
<dbReference type="EMBL" id="KZ819322">
    <property type="protein sequence ID" value="PWN23225.1"/>
    <property type="molecule type" value="Genomic_DNA"/>
</dbReference>
<evidence type="ECO:0000256" key="17">
    <source>
        <dbReference type="SAM" id="MobiDB-lite"/>
    </source>
</evidence>
<sequence length="1176" mass="126825">MSKSKPLANAASSSTLTTDGEGEGDHSVFASSSASSSVARPAKRPKRDHTHGPSSSTSFASSPVPLSTPQPSRPSKTKTPKQNRSIIKKAAPPSNQCAFCGYQKNKAGQDELLISCHVCGSSGHPTCMRWGRNPRKIAVAQNYPWSCLECKECEICGTKGDDDAIMFCDRCDRGWHLYCLSPPLKEPPKGQWYCPTCQELGEHVKKVSHRPKPLPNGLVGARSSSFSSPLASSYGVWERGARAVSPNTPEKYPGRMEASTPLPPEEDDGGPQTIGEARKGIRARKPTNKNKSYEIASPSDDQSPASSSSARKGKEKALERSTPLLKLKLDHSRRVSSSSASQLPARKRAAAGSMAISNFYDDDSDSEPWDRPDQEEGPDEDDQEIVSAQRKHRGKRVQVSETPEENDADSTADEEAEETDVDRFGGILTATEADTGRTRPQADDKARFERSKLSAETKLGSAVAALPGTSRGRPIKRPGENSASSGLAHQSSAAGYFTGSSWAGTGAADGASRTPRMVPARRPLHEQVEGGTSSNLGETGGSATPMGSSQMSVPSTPVAEDLAVAASAAETGTATPIRMIRFATFDLDVWYQAPYPEEYSLVPDGRLWLCEYCLKYMKSRFMATRHRIKCKVRHPPGDEIYRDGNISIFEVDGRKSKIYCQNLCLLAKMFLDHKTLYYDVEPFLFYIVAEMDDLGAHFVGYFSKEKRSHMGYNLSCIMTLPIRQRRGWGNFIIDFSYLLSKKEGTLGSPEKPLSDLGLLSYRNYWTLAVFQYLRTAPDTVTIEDICAGTAMTPEDIHYVLKEQDMIIVYDGASGSRAPATLKYKSRDGQVNSDTTSPPLSSASATATQRQGRRGRPRGGGSNSRAAAARKGKENANAVPTDYQIHFDRDYIVAHLKNYDSKGYVKVKPEKLRWTPFLMTRGGAAAALSLSMSATAPSADANAQVAFQSAGSPTFVEATDKAIAAAAPMSPTTNGEVANAATASPTEAGLARSAKDAKAAARRLDQAVEVTEETLGRAQSGGETLANGHYREGDPPSQNILLQEAGQPDVILPASATKAESPRRTPEDYLDSGYSPVRPTSPLTSGPTTPTRRSNRPMVAAGVSPGREITSDKNLKRITTLGRGETVVEVVIGDGSDDDADAEGEEDEDAEGEGNSVYVDDDDDADGEDDPDVDGQL</sequence>
<accession>A0A316UJ49</accession>
<comment type="catalytic activity">
    <reaction evidence="16">
        <text>L-lysyl-[protein] + acetyl-CoA = N(6)-acetyl-L-lysyl-[protein] + CoA + H(+)</text>
        <dbReference type="Rhea" id="RHEA:45948"/>
        <dbReference type="Rhea" id="RHEA-COMP:9752"/>
        <dbReference type="Rhea" id="RHEA-COMP:10731"/>
        <dbReference type="ChEBI" id="CHEBI:15378"/>
        <dbReference type="ChEBI" id="CHEBI:29969"/>
        <dbReference type="ChEBI" id="CHEBI:57287"/>
        <dbReference type="ChEBI" id="CHEBI:57288"/>
        <dbReference type="ChEBI" id="CHEBI:61930"/>
        <dbReference type="EC" id="2.3.1.48"/>
    </reaction>
</comment>
<dbReference type="Gene3D" id="3.30.40.10">
    <property type="entry name" value="Zinc/RING finger domain, C3HC4 (zinc finger)"/>
    <property type="match status" value="1"/>
</dbReference>
<feature type="region of interest" description="Disordered" evidence="17">
    <location>
        <begin position="466"/>
        <end position="487"/>
    </location>
</feature>
<dbReference type="InterPro" id="IPR013083">
    <property type="entry name" value="Znf_RING/FYVE/PHD"/>
</dbReference>
<evidence type="ECO:0000259" key="19">
    <source>
        <dbReference type="PROSITE" id="PS51726"/>
    </source>
</evidence>
<dbReference type="FunFam" id="3.30.60.60:FF:000001">
    <property type="entry name" value="Histone acetyltransferase"/>
    <property type="match status" value="1"/>
</dbReference>
<dbReference type="GO" id="GO:0004402">
    <property type="term" value="F:histone acetyltransferase activity"/>
    <property type="evidence" value="ECO:0007669"/>
    <property type="project" value="InterPro"/>
</dbReference>
<feature type="region of interest" description="Disordered" evidence="17">
    <location>
        <begin position="506"/>
        <end position="554"/>
    </location>
</feature>
<gene>
    <name evidence="20" type="ORF">BCV69DRAFT_275976</name>
</gene>
<evidence type="ECO:0000256" key="8">
    <source>
        <dbReference type="ARBA" id="ARBA00022833"/>
    </source>
</evidence>
<keyword evidence="21" id="KW-1185">Reference proteome</keyword>
<keyword evidence="8" id="KW-0862">Zinc</keyword>
<dbReference type="RefSeq" id="XP_025350385.1">
    <property type="nucleotide sequence ID" value="XM_025491096.1"/>
</dbReference>
<evidence type="ECO:0000256" key="15">
    <source>
        <dbReference type="PROSITE-ProRule" id="PRU00146"/>
    </source>
</evidence>
<feature type="domain" description="MYST-type HAT" evidence="19">
    <location>
        <begin position="572"/>
        <end position="915"/>
    </location>
</feature>
<evidence type="ECO:0000256" key="9">
    <source>
        <dbReference type="ARBA" id="ARBA00022853"/>
    </source>
</evidence>
<dbReference type="Pfam" id="PF17772">
    <property type="entry name" value="zf-MYST"/>
    <property type="match status" value="1"/>
</dbReference>
<keyword evidence="6" id="KW-0677">Repeat</keyword>
<organism evidence="20 21">
    <name type="scientific">Pseudomicrostroma glucosiphilum</name>
    <dbReference type="NCBI Taxonomy" id="1684307"/>
    <lineage>
        <taxon>Eukaryota</taxon>
        <taxon>Fungi</taxon>
        <taxon>Dikarya</taxon>
        <taxon>Basidiomycota</taxon>
        <taxon>Ustilaginomycotina</taxon>
        <taxon>Exobasidiomycetes</taxon>
        <taxon>Microstromatales</taxon>
        <taxon>Microstromatales incertae sedis</taxon>
        <taxon>Pseudomicrostroma</taxon>
    </lineage>
</organism>
<feature type="region of interest" description="Disordered" evidence="17">
    <location>
        <begin position="1053"/>
        <end position="1110"/>
    </location>
</feature>
<dbReference type="SMART" id="SM00249">
    <property type="entry name" value="PHD"/>
    <property type="match status" value="2"/>
</dbReference>
<dbReference type="FunFam" id="3.30.40.10:FF:000005">
    <property type="entry name" value="zinc finger protein isoform X1"/>
    <property type="match status" value="1"/>
</dbReference>
<dbReference type="Gene3D" id="1.10.10.10">
    <property type="entry name" value="Winged helix-like DNA-binding domain superfamily/Winged helix DNA-binding domain"/>
    <property type="match status" value="1"/>
</dbReference>
<feature type="region of interest" description="Disordered" evidence="17">
    <location>
        <begin position="242"/>
        <end position="454"/>
    </location>
</feature>
<feature type="domain" description="PHD-type" evidence="18">
    <location>
        <begin position="150"/>
        <end position="200"/>
    </location>
</feature>
<feature type="region of interest" description="Disordered" evidence="17">
    <location>
        <begin position="1012"/>
        <end position="1039"/>
    </location>
</feature>
<protein>
    <recommendedName>
        <fullName evidence="3 16">Histone acetyltransferase</fullName>
        <ecNumber evidence="3 16">2.3.1.48</ecNumber>
    </recommendedName>
</protein>
<dbReference type="GO" id="GO:0031507">
    <property type="term" value="P:heterochromatin formation"/>
    <property type="evidence" value="ECO:0007669"/>
    <property type="project" value="UniProtKB-ARBA"/>
</dbReference>
<proteinExistence type="inferred from homology"/>
<evidence type="ECO:0000256" key="13">
    <source>
        <dbReference type="ARBA" id="ARBA00023242"/>
    </source>
</evidence>
<dbReference type="FunFam" id="3.40.630.30:FF:000001">
    <property type="entry name" value="Histone acetyltransferase"/>
    <property type="match status" value="1"/>
</dbReference>
<dbReference type="GO" id="GO:0008270">
    <property type="term" value="F:zinc ion binding"/>
    <property type="evidence" value="ECO:0007669"/>
    <property type="project" value="UniProtKB-KW"/>
</dbReference>
<comment type="subcellular location">
    <subcellularLocation>
        <location evidence="1 16">Nucleus</location>
    </subcellularLocation>
</comment>
<dbReference type="AlphaFoldDB" id="A0A316UJ49"/>
<evidence type="ECO:0000256" key="16">
    <source>
        <dbReference type="RuleBase" id="RU361211"/>
    </source>
</evidence>
<keyword evidence="13 16" id="KW-0539">Nucleus</keyword>
<feature type="compositionally biased region" description="Low complexity" evidence="17">
    <location>
        <begin position="296"/>
        <end position="310"/>
    </location>
</feature>
<evidence type="ECO:0000256" key="14">
    <source>
        <dbReference type="PIRSR" id="PIRSR602717-51"/>
    </source>
</evidence>
<dbReference type="GO" id="GO:1990467">
    <property type="term" value="C:NuA3a histone acetyltransferase complex"/>
    <property type="evidence" value="ECO:0007669"/>
    <property type="project" value="TreeGrafter"/>
</dbReference>
<feature type="domain" description="PHD-type" evidence="18">
    <location>
        <begin position="94"/>
        <end position="153"/>
    </location>
</feature>
<feature type="compositionally biased region" description="Basic and acidic residues" evidence="17">
    <location>
        <begin position="434"/>
        <end position="454"/>
    </location>
</feature>
<dbReference type="GO" id="GO:0005634">
    <property type="term" value="C:nucleus"/>
    <property type="evidence" value="ECO:0007669"/>
    <property type="project" value="UniProtKB-SubCell"/>
</dbReference>
<evidence type="ECO:0000256" key="12">
    <source>
        <dbReference type="ARBA" id="ARBA00023163"/>
    </source>
</evidence>
<dbReference type="EC" id="2.3.1.48" evidence="3 16"/>
<reference evidence="20 21" key="1">
    <citation type="journal article" date="2018" name="Mol. Biol. Evol.">
        <title>Broad Genomic Sampling Reveals a Smut Pathogenic Ancestry of the Fungal Clade Ustilaginomycotina.</title>
        <authorList>
            <person name="Kijpornyongpan T."/>
            <person name="Mondo S.J."/>
            <person name="Barry K."/>
            <person name="Sandor L."/>
            <person name="Lee J."/>
            <person name="Lipzen A."/>
            <person name="Pangilinan J."/>
            <person name="LaButti K."/>
            <person name="Hainaut M."/>
            <person name="Henrissat B."/>
            <person name="Grigoriev I.V."/>
            <person name="Spatafora J.W."/>
            <person name="Aime M.C."/>
        </authorList>
    </citation>
    <scope>NUCLEOTIDE SEQUENCE [LARGE SCALE GENOMIC DNA]</scope>
    <source>
        <strain evidence="20 21">MCA 4718</strain>
    </source>
</reference>
<evidence type="ECO:0000256" key="5">
    <source>
        <dbReference type="ARBA" id="ARBA00022723"/>
    </source>
</evidence>
<dbReference type="SUPFAM" id="SSF55729">
    <property type="entry name" value="Acyl-CoA N-acyltransferases (Nat)"/>
    <property type="match status" value="1"/>
</dbReference>
<dbReference type="CDD" id="cd15526">
    <property type="entry name" value="PHD1_MOZ_d4"/>
    <property type="match status" value="1"/>
</dbReference>
<evidence type="ECO:0000256" key="3">
    <source>
        <dbReference type="ARBA" id="ARBA00013184"/>
    </source>
</evidence>
<feature type="active site" description="Proton donor/acceptor" evidence="14">
    <location>
        <position position="750"/>
    </location>
</feature>
<dbReference type="GeneID" id="37012830"/>
<feature type="region of interest" description="Disordered" evidence="17">
    <location>
        <begin position="208"/>
        <end position="228"/>
    </location>
</feature>
<dbReference type="PANTHER" id="PTHR10615:SF161">
    <property type="entry name" value="HISTONE ACETYLTRANSFERASE KAT7"/>
    <property type="match status" value="1"/>
</dbReference>
<dbReference type="InterPro" id="IPR002717">
    <property type="entry name" value="HAT_MYST-type"/>
</dbReference>
<comment type="similarity">
    <text evidence="2 16">Belongs to the MYST (SAS/MOZ) family.</text>
</comment>
<evidence type="ECO:0000256" key="1">
    <source>
        <dbReference type="ARBA" id="ARBA00004123"/>
    </source>
</evidence>
<feature type="compositionally biased region" description="Low complexity" evidence="17">
    <location>
        <begin position="834"/>
        <end position="849"/>
    </location>
</feature>
<evidence type="ECO:0000256" key="7">
    <source>
        <dbReference type="ARBA" id="ARBA00022771"/>
    </source>
</evidence>
<feature type="compositionally biased region" description="Acidic residues" evidence="17">
    <location>
        <begin position="375"/>
        <end position="384"/>
    </location>
</feature>
<keyword evidence="4" id="KW-0808">Transferase</keyword>
<dbReference type="InterPro" id="IPR036388">
    <property type="entry name" value="WH-like_DNA-bd_sf"/>
</dbReference>
<dbReference type="GO" id="GO:0003712">
    <property type="term" value="F:transcription coregulator activity"/>
    <property type="evidence" value="ECO:0007669"/>
    <property type="project" value="TreeGrafter"/>
</dbReference>
<feature type="compositionally biased region" description="Low complexity" evidence="17">
    <location>
        <begin position="1077"/>
        <end position="1091"/>
    </location>
</feature>
<dbReference type="PROSITE" id="PS50016">
    <property type="entry name" value="ZF_PHD_2"/>
    <property type="match status" value="2"/>
</dbReference>
<keyword evidence="10" id="KW-0007">Acetylation</keyword>
<dbReference type="GO" id="GO:0006357">
    <property type="term" value="P:regulation of transcription by RNA polymerase II"/>
    <property type="evidence" value="ECO:0007669"/>
    <property type="project" value="TreeGrafter"/>
</dbReference>
<dbReference type="Gene3D" id="3.40.630.30">
    <property type="match status" value="1"/>
</dbReference>
<feature type="compositionally biased region" description="Acidic residues" evidence="17">
    <location>
        <begin position="1134"/>
        <end position="1151"/>
    </location>
</feature>
<feature type="compositionally biased region" description="Acidic residues" evidence="17">
    <location>
        <begin position="402"/>
        <end position="420"/>
    </location>
</feature>
<dbReference type="InterPro" id="IPR019787">
    <property type="entry name" value="Znf_PHD-finger"/>
</dbReference>
<dbReference type="InterPro" id="IPR016181">
    <property type="entry name" value="Acyl_CoA_acyltransferase"/>
</dbReference>
<keyword evidence="7 15" id="KW-0863">Zinc-finger</keyword>
<name>A0A316UJ49_9BASI</name>
<dbReference type="Pfam" id="PF00628">
    <property type="entry name" value="PHD"/>
    <property type="match status" value="1"/>
</dbReference>
<dbReference type="PROSITE" id="PS51726">
    <property type="entry name" value="MYST_HAT"/>
    <property type="match status" value="1"/>
</dbReference>
<feature type="compositionally biased region" description="Low complexity" evidence="17">
    <location>
        <begin position="53"/>
        <end position="65"/>
    </location>
</feature>
<dbReference type="InterPro" id="IPR050603">
    <property type="entry name" value="MYST_HAT"/>
</dbReference>
<dbReference type="GO" id="GO:0003682">
    <property type="term" value="F:chromatin binding"/>
    <property type="evidence" value="ECO:0007669"/>
    <property type="project" value="TreeGrafter"/>
</dbReference>
<feature type="region of interest" description="Disordered" evidence="17">
    <location>
        <begin position="822"/>
        <end position="876"/>
    </location>
</feature>
<evidence type="ECO:0000256" key="6">
    <source>
        <dbReference type="ARBA" id="ARBA00022737"/>
    </source>
</evidence>
<dbReference type="InterPro" id="IPR040706">
    <property type="entry name" value="Zf-MYST"/>
</dbReference>
<dbReference type="InterPro" id="IPR001965">
    <property type="entry name" value="Znf_PHD"/>
</dbReference>
<evidence type="ECO:0000259" key="18">
    <source>
        <dbReference type="PROSITE" id="PS50016"/>
    </source>
</evidence>
<feature type="region of interest" description="Disordered" evidence="17">
    <location>
        <begin position="1"/>
        <end position="87"/>
    </location>
</feature>
<keyword evidence="5" id="KW-0479">Metal-binding</keyword>
<dbReference type="PANTHER" id="PTHR10615">
    <property type="entry name" value="HISTONE ACETYLTRANSFERASE"/>
    <property type="match status" value="1"/>
</dbReference>
<evidence type="ECO:0000256" key="2">
    <source>
        <dbReference type="ARBA" id="ARBA00010107"/>
    </source>
</evidence>
<keyword evidence="9" id="KW-0156">Chromatin regulator</keyword>
<feature type="compositionally biased region" description="Acidic residues" evidence="17">
    <location>
        <begin position="1158"/>
        <end position="1176"/>
    </location>
</feature>